<proteinExistence type="predicted"/>
<keyword evidence="2" id="KW-1185">Reference proteome</keyword>
<dbReference type="Proteomes" id="UP001212498">
    <property type="component" value="Unassembled WGS sequence"/>
</dbReference>
<comment type="caution">
    <text evidence="1">The sequence shown here is derived from an EMBL/GenBank/DDBJ whole genome shotgun (WGS) entry which is preliminary data.</text>
</comment>
<evidence type="ECO:0000313" key="2">
    <source>
        <dbReference type="Proteomes" id="UP001212498"/>
    </source>
</evidence>
<organism evidence="1 2">
    <name type="scientific">Nonomuraea ferruginea</name>
    <dbReference type="NCBI Taxonomy" id="46174"/>
    <lineage>
        <taxon>Bacteria</taxon>
        <taxon>Bacillati</taxon>
        <taxon>Actinomycetota</taxon>
        <taxon>Actinomycetes</taxon>
        <taxon>Streptosporangiales</taxon>
        <taxon>Streptosporangiaceae</taxon>
        <taxon>Nonomuraea</taxon>
    </lineage>
</organism>
<dbReference type="RefSeq" id="WP_271275694.1">
    <property type="nucleotide sequence ID" value="NZ_BAABFD010000017.1"/>
</dbReference>
<accession>A0ABT4ST85</accession>
<name>A0ABT4ST85_9ACTN</name>
<evidence type="ECO:0008006" key="3">
    <source>
        <dbReference type="Google" id="ProtNLM"/>
    </source>
</evidence>
<dbReference type="PROSITE" id="PS51257">
    <property type="entry name" value="PROKAR_LIPOPROTEIN"/>
    <property type="match status" value="1"/>
</dbReference>
<dbReference type="EMBL" id="JAPNUD010000013">
    <property type="protein sequence ID" value="MDA0640479.1"/>
    <property type="molecule type" value="Genomic_DNA"/>
</dbReference>
<evidence type="ECO:0000313" key="1">
    <source>
        <dbReference type="EMBL" id="MDA0640479.1"/>
    </source>
</evidence>
<sequence length="114" mass="12864">MKKLLACVALLSLTSCGHGDDRHVVRSLTAMERVARTTGPDDAVRPRKVGETEFQAIFRKGDRVYFQVGEHGPGVDPYGYVWSPDQAPVDDSNPSVASSFEHLRGHWYRWRDSY</sequence>
<gene>
    <name evidence="1" type="ORF">OUY24_07590</name>
</gene>
<protein>
    <recommendedName>
        <fullName evidence="3">DUF4247 domain-containing protein</fullName>
    </recommendedName>
</protein>
<reference evidence="1 2" key="1">
    <citation type="submission" date="2022-11" db="EMBL/GenBank/DDBJ databases">
        <title>Nonomuraea corallina sp. nov., a new species of the genus Nonomuraea isolated from sea side sediment in Thai sea.</title>
        <authorList>
            <person name="Ngamcharungchit C."/>
            <person name="Matsumoto A."/>
            <person name="Suriyachadkun C."/>
            <person name="Panbangred W."/>
            <person name="Inahashi Y."/>
            <person name="Intra B."/>
        </authorList>
    </citation>
    <scope>NUCLEOTIDE SEQUENCE [LARGE SCALE GENOMIC DNA]</scope>
    <source>
        <strain evidence="1 2">DSM 43553</strain>
    </source>
</reference>